<dbReference type="InterPro" id="IPR006083">
    <property type="entry name" value="PRK/URK"/>
</dbReference>
<dbReference type="GeneID" id="62197017"/>
<gene>
    <name evidence="2" type="ORF">FOA43_003617</name>
</gene>
<dbReference type="Gene3D" id="3.40.50.300">
    <property type="entry name" value="P-loop containing nucleotide triphosphate hydrolases"/>
    <property type="match status" value="1"/>
</dbReference>
<proteinExistence type="predicted"/>
<evidence type="ECO:0000313" key="2">
    <source>
        <dbReference type="EMBL" id="QPG76231.1"/>
    </source>
</evidence>
<dbReference type="GO" id="GO:0005524">
    <property type="term" value="F:ATP binding"/>
    <property type="evidence" value="ECO:0007669"/>
    <property type="project" value="InterPro"/>
</dbReference>
<dbReference type="GO" id="GO:0016301">
    <property type="term" value="F:kinase activity"/>
    <property type="evidence" value="ECO:0007669"/>
    <property type="project" value="InterPro"/>
</dbReference>
<accession>A0A875S3G9</accession>
<sequence length="252" mass="29356">MSAPIIIGLSGASSSGKTTVANFLKKLFPNSDIIHEDDFYYPDEKVPFNQEIQDRDWDCPEAINFEDFVVVVDKLKHNIPIDKRKSIHLEKTNISNHVKTKVSISPELHDILVGKIEHALGDRKVFLIDGFLMFQNETLRKLMDIRLFFRTDFSTLKHRRSSREYSIDSGVWMDPPFYFEKRVWPQYYKYHHSLFVDGSDEDLIKRTGGTLNEYAKDTLGIDGFRNDDNSNLNVLLQKVVDTILNRIEREQI</sequence>
<dbReference type="PRINTS" id="PR00988">
    <property type="entry name" value="URIDINKINASE"/>
</dbReference>
<dbReference type="CDD" id="cd02024">
    <property type="entry name" value="NRK1"/>
    <property type="match status" value="1"/>
</dbReference>
<keyword evidence="3" id="KW-1185">Reference proteome</keyword>
<protein>
    <recommendedName>
        <fullName evidence="1">Phosphoribulokinase/uridine kinase domain-containing protein</fullName>
    </recommendedName>
</protein>
<dbReference type="EMBL" id="CP064815">
    <property type="protein sequence ID" value="QPG76231.1"/>
    <property type="molecule type" value="Genomic_DNA"/>
</dbReference>
<dbReference type="InterPro" id="IPR027417">
    <property type="entry name" value="P-loop_NTPase"/>
</dbReference>
<dbReference type="PANTHER" id="PTHR10285">
    <property type="entry name" value="URIDINE KINASE"/>
    <property type="match status" value="1"/>
</dbReference>
<dbReference type="OrthoDB" id="10041966at2759"/>
<dbReference type="SUPFAM" id="SSF52540">
    <property type="entry name" value="P-loop containing nucleoside triphosphate hydrolases"/>
    <property type="match status" value="1"/>
</dbReference>
<dbReference type="RefSeq" id="XP_038779796.1">
    <property type="nucleotide sequence ID" value="XM_038923868.1"/>
</dbReference>
<evidence type="ECO:0000313" key="3">
    <source>
        <dbReference type="Proteomes" id="UP000662931"/>
    </source>
</evidence>
<dbReference type="Proteomes" id="UP000662931">
    <property type="component" value="Chromosome 4"/>
</dbReference>
<dbReference type="KEGG" id="bnn:FOA43_003617"/>
<reference evidence="2" key="1">
    <citation type="submission" date="2020-10" db="EMBL/GenBank/DDBJ databases">
        <authorList>
            <person name="Roach M.J.R."/>
        </authorList>
    </citation>
    <scope>NUCLEOTIDE SEQUENCE</scope>
    <source>
        <strain evidence="2">CBS 1945</strain>
    </source>
</reference>
<name>A0A875S3G9_EENNA</name>
<evidence type="ECO:0000259" key="1">
    <source>
        <dbReference type="Pfam" id="PF00485"/>
    </source>
</evidence>
<organism evidence="2 3">
    <name type="scientific">Eeniella nana</name>
    <name type="common">Yeast</name>
    <name type="synonym">Brettanomyces nanus</name>
    <dbReference type="NCBI Taxonomy" id="13502"/>
    <lineage>
        <taxon>Eukaryota</taxon>
        <taxon>Fungi</taxon>
        <taxon>Dikarya</taxon>
        <taxon>Ascomycota</taxon>
        <taxon>Saccharomycotina</taxon>
        <taxon>Pichiomycetes</taxon>
        <taxon>Pichiales</taxon>
        <taxon>Pichiaceae</taxon>
        <taxon>Brettanomyces</taxon>
    </lineage>
</organism>
<dbReference type="Pfam" id="PF00485">
    <property type="entry name" value="PRK"/>
    <property type="match status" value="1"/>
</dbReference>
<feature type="domain" description="Phosphoribulokinase/uridine kinase" evidence="1">
    <location>
        <begin position="6"/>
        <end position="152"/>
    </location>
</feature>
<dbReference type="AlphaFoldDB" id="A0A875S3G9"/>